<dbReference type="SUPFAM" id="SSF159501">
    <property type="entry name" value="EreA/ChaN-like"/>
    <property type="match status" value="1"/>
</dbReference>
<evidence type="ECO:0000259" key="1">
    <source>
        <dbReference type="Pfam" id="PF04187"/>
    </source>
</evidence>
<accession>A0A1Q2HQX8</accession>
<evidence type="ECO:0000313" key="3">
    <source>
        <dbReference type="Proteomes" id="UP000188273"/>
    </source>
</evidence>
<reference evidence="3" key="1">
    <citation type="submission" date="2017-02" db="EMBL/GenBank/DDBJ databases">
        <title>Comparative genomics and description of representatives of a novel lineage of planctomycetes thriving in anoxic sediments.</title>
        <authorList>
            <person name="Spring S."/>
            <person name="Bunk B."/>
            <person name="Sproer C."/>
            <person name="Klenk H.-P."/>
        </authorList>
    </citation>
    <scope>NUCLEOTIDE SEQUENCE [LARGE SCALE GENOMIC DNA]</scope>
    <source>
        <strain evidence="3">L21-RPul-D3</strain>
    </source>
</reference>
<dbReference type="InterPro" id="IPR007314">
    <property type="entry name" value="Cofac_haem-bd_dom"/>
</dbReference>
<dbReference type="CDD" id="cd14727">
    <property type="entry name" value="ChanN-like"/>
    <property type="match status" value="1"/>
</dbReference>
<dbReference type="Gene3D" id="3.40.50.11550">
    <property type="match status" value="1"/>
</dbReference>
<organism evidence="2 3">
    <name type="scientific">Sedimentisphaera cyanobacteriorum</name>
    <dbReference type="NCBI Taxonomy" id="1940790"/>
    <lineage>
        <taxon>Bacteria</taxon>
        <taxon>Pseudomonadati</taxon>
        <taxon>Planctomycetota</taxon>
        <taxon>Phycisphaerae</taxon>
        <taxon>Sedimentisphaerales</taxon>
        <taxon>Sedimentisphaeraceae</taxon>
        <taxon>Sedimentisphaera</taxon>
    </lineage>
</organism>
<gene>
    <name evidence="2" type="ORF">L21SP3_01677</name>
</gene>
<dbReference type="STRING" id="1940790.L21SP3_01677"/>
<dbReference type="KEGG" id="pbu:L21SP3_01677"/>
<sequence length="297" mass="34009">MNTNVGRYGFWVDAYIGEPIAYDELVTDLSQVDIVYLGERHTLKRHHDIQQKIITELILKDKHIILGLEQFEAFQQPIIEKYNRSEITLDQLTEQTDWPSRWSNYLDYCDIVKAVHDAGGEVVGLNARQEIVRKVARKGMDSLTNEERNELPVEIDTSNESYRQHMNNTMMVMAHVKNNPDMLDRMFTAQVCRDEMMAESLYKAIKSSEKQNSIAVVLCGSGHLIHGSGIPSRLKRRLPNLKDRIVVLSGSGDVELSKSMQAMSRDVKTSHQQLKCFETPVADYLHVVNLDGQLDKY</sequence>
<feature type="domain" description="Haem-binding uptake Tiki superfamily ChaN" evidence="1">
    <location>
        <begin position="26"/>
        <end position="234"/>
    </location>
</feature>
<dbReference type="Pfam" id="PF04187">
    <property type="entry name" value="Cofac_haem_bdg"/>
    <property type="match status" value="1"/>
</dbReference>
<dbReference type="RefSeq" id="WP_161488155.1">
    <property type="nucleotide sequence ID" value="NZ_CP019633.1"/>
</dbReference>
<dbReference type="EMBL" id="CP019633">
    <property type="protein sequence ID" value="AQQ09858.1"/>
    <property type="molecule type" value="Genomic_DNA"/>
</dbReference>
<proteinExistence type="predicted"/>
<protein>
    <submittedName>
        <fullName evidence="2">Putative iron-regulated protein</fullName>
    </submittedName>
</protein>
<dbReference type="Proteomes" id="UP000188273">
    <property type="component" value="Chromosome"/>
</dbReference>
<evidence type="ECO:0000313" key="2">
    <source>
        <dbReference type="EMBL" id="AQQ09858.1"/>
    </source>
</evidence>
<dbReference type="AlphaFoldDB" id="A0A1Q2HQX8"/>
<keyword evidence="3" id="KW-1185">Reference proteome</keyword>
<dbReference type="OrthoDB" id="1680202at2"/>
<name>A0A1Q2HQX8_9BACT</name>